<evidence type="ECO:0000259" key="2">
    <source>
        <dbReference type="PROSITE" id="PS50157"/>
    </source>
</evidence>
<dbReference type="PANTHER" id="PTHR31912">
    <property type="entry name" value="IP13529P"/>
    <property type="match status" value="1"/>
</dbReference>
<dbReference type="InterPro" id="IPR013087">
    <property type="entry name" value="Znf_C2H2_type"/>
</dbReference>
<protein>
    <submittedName>
        <fullName evidence="4">Uncharacterized protein LOC117561531</fullName>
    </submittedName>
</protein>
<gene>
    <name evidence="4" type="primary">LOC117561531</name>
</gene>
<dbReference type="InParanoid" id="A0A6P8X4J5"/>
<evidence type="ECO:0000313" key="4">
    <source>
        <dbReference type="RefSeq" id="XP_034094912.1"/>
    </source>
</evidence>
<keyword evidence="1" id="KW-0479">Metal-binding</keyword>
<dbReference type="AlphaFoldDB" id="A0A6P8X4J5"/>
<name>A0A6P8X4J5_GYMAC</name>
<dbReference type="PROSITE" id="PS00028">
    <property type="entry name" value="ZINC_FINGER_C2H2_1"/>
    <property type="match status" value="1"/>
</dbReference>
<evidence type="ECO:0000256" key="1">
    <source>
        <dbReference type="PROSITE-ProRule" id="PRU00042"/>
    </source>
</evidence>
<dbReference type="GeneID" id="117561531"/>
<dbReference type="RefSeq" id="XP_034094912.1">
    <property type="nucleotide sequence ID" value="XM_034239021.1"/>
</dbReference>
<keyword evidence="3" id="KW-1185">Reference proteome</keyword>
<dbReference type="PANTHER" id="PTHR31912:SF34">
    <property type="entry name" value="NOTOCHORD-RELATED PROTEIN"/>
    <property type="match status" value="1"/>
</dbReference>
<organism evidence="3 4">
    <name type="scientific">Gymnodraco acuticeps</name>
    <name type="common">Antarctic dragonfish</name>
    <dbReference type="NCBI Taxonomy" id="8218"/>
    <lineage>
        <taxon>Eukaryota</taxon>
        <taxon>Metazoa</taxon>
        <taxon>Chordata</taxon>
        <taxon>Craniata</taxon>
        <taxon>Vertebrata</taxon>
        <taxon>Euteleostomi</taxon>
        <taxon>Actinopterygii</taxon>
        <taxon>Neopterygii</taxon>
        <taxon>Teleostei</taxon>
        <taxon>Neoteleostei</taxon>
        <taxon>Acanthomorphata</taxon>
        <taxon>Eupercaria</taxon>
        <taxon>Perciformes</taxon>
        <taxon>Notothenioidei</taxon>
        <taxon>Bathydraconidae</taxon>
        <taxon>Gymnodraco</taxon>
    </lineage>
</organism>
<reference evidence="4" key="1">
    <citation type="submission" date="2025-08" db="UniProtKB">
        <authorList>
            <consortium name="RefSeq"/>
        </authorList>
    </citation>
    <scope>IDENTIFICATION</scope>
</reference>
<keyword evidence="1" id="KW-0863">Zinc-finger</keyword>
<evidence type="ECO:0000313" key="3">
    <source>
        <dbReference type="Proteomes" id="UP000515161"/>
    </source>
</evidence>
<dbReference type="KEGG" id="gacu:117561531"/>
<accession>A0A6P8X4J5</accession>
<dbReference type="PROSITE" id="PS50157">
    <property type="entry name" value="ZINC_FINGER_C2H2_2"/>
    <property type="match status" value="1"/>
</dbReference>
<dbReference type="GO" id="GO:0008270">
    <property type="term" value="F:zinc ion binding"/>
    <property type="evidence" value="ECO:0007669"/>
    <property type="project" value="UniProtKB-KW"/>
</dbReference>
<dbReference type="OrthoDB" id="10044445at2759"/>
<feature type="domain" description="C2H2-type" evidence="2">
    <location>
        <begin position="36"/>
        <end position="66"/>
    </location>
</feature>
<keyword evidence="1" id="KW-0862">Zinc</keyword>
<dbReference type="Proteomes" id="UP000515161">
    <property type="component" value="Unplaced"/>
</dbReference>
<sequence>MAYICFKCKRQIPGDAKTLFQHLRAVHHVNHSSTYFQCSETGCGRTFSFIRSYRRHLLKEHENQSDTLDDPLEGPAQPVDIQLAENEPVQGDEEVEDEWDELGQDDMTNRVALFLAHLRSKPSVISKDDLKKVKGAMHQSAAQMWCLLRLLPTMIGDLVPMHSKEWKLLLLLLLCMEFIFSPSLTVEATLYLAKILEEHHSLFLQLYPLHHLLPKHHFMLHYPRAIQKLGPLTQFWAMRFEAKHNFFKRVSHVTCNFRNICKTMAFRHQIAQCYNLLCGTVLSHNTEVGLGHTTFLANIEGVKDIESGLTGIPLFSELYEPALVTF</sequence>
<proteinExistence type="predicted"/>
<dbReference type="SMART" id="SM00355">
    <property type="entry name" value="ZnF_C2H2"/>
    <property type="match status" value="2"/>
</dbReference>